<feature type="region of interest" description="Disordered" evidence="1">
    <location>
        <begin position="96"/>
        <end position="127"/>
    </location>
</feature>
<reference evidence="2 3" key="1">
    <citation type="submission" date="2023-02" db="EMBL/GenBank/DDBJ databases">
        <title>LHISI_Scaffold_Assembly.</title>
        <authorList>
            <person name="Stuart O.P."/>
            <person name="Cleave R."/>
            <person name="Magrath M.J.L."/>
            <person name="Mikheyev A.S."/>
        </authorList>
    </citation>
    <scope>NUCLEOTIDE SEQUENCE [LARGE SCALE GENOMIC DNA]</scope>
    <source>
        <strain evidence="2">Daus_M_001</strain>
        <tissue evidence="2">Leg muscle</tissue>
    </source>
</reference>
<accession>A0ABQ9IKW1</accession>
<protein>
    <submittedName>
        <fullName evidence="2">Uncharacterized protein</fullName>
    </submittedName>
</protein>
<feature type="compositionally biased region" description="Basic and acidic residues" evidence="1">
    <location>
        <begin position="109"/>
        <end position="120"/>
    </location>
</feature>
<organism evidence="2 3">
    <name type="scientific">Dryococelus australis</name>
    <dbReference type="NCBI Taxonomy" id="614101"/>
    <lineage>
        <taxon>Eukaryota</taxon>
        <taxon>Metazoa</taxon>
        <taxon>Ecdysozoa</taxon>
        <taxon>Arthropoda</taxon>
        <taxon>Hexapoda</taxon>
        <taxon>Insecta</taxon>
        <taxon>Pterygota</taxon>
        <taxon>Neoptera</taxon>
        <taxon>Polyneoptera</taxon>
        <taxon>Phasmatodea</taxon>
        <taxon>Verophasmatodea</taxon>
        <taxon>Anareolatae</taxon>
        <taxon>Phasmatidae</taxon>
        <taxon>Eurycanthinae</taxon>
        <taxon>Dryococelus</taxon>
    </lineage>
</organism>
<evidence type="ECO:0000313" key="2">
    <source>
        <dbReference type="EMBL" id="KAJ8896800.1"/>
    </source>
</evidence>
<evidence type="ECO:0000256" key="1">
    <source>
        <dbReference type="SAM" id="MobiDB-lite"/>
    </source>
</evidence>
<name>A0ABQ9IKW1_9NEOP</name>
<keyword evidence="3" id="KW-1185">Reference proteome</keyword>
<comment type="caution">
    <text evidence="2">The sequence shown here is derived from an EMBL/GenBank/DDBJ whole genome shotgun (WGS) entry which is preliminary data.</text>
</comment>
<dbReference type="EMBL" id="JARBHB010000001">
    <property type="protein sequence ID" value="KAJ8896800.1"/>
    <property type="molecule type" value="Genomic_DNA"/>
</dbReference>
<dbReference type="Proteomes" id="UP001159363">
    <property type="component" value="Chromosome 1"/>
</dbReference>
<sequence length="127" mass="14516">MVIVVRAAIRYMALVAKLTGGKRMNYTLRGSYHRRCYRAGLAHTYGTNWHLSPWKCMSGKCEEIKKKKRGGVPDQEYGPDAAQPEIDEHAMECKKSENLAKLNSDVETSEQREKLERDTVGQHSNFQ</sequence>
<evidence type="ECO:0000313" key="3">
    <source>
        <dbReference type="Proteomes" id="UP001159363"/>
    </source>
</evidence>
<proteinExistence type="predicted"/>
<gene>
    <name evidence="2" type="ORF">PR048_002145</name>
</gene>